<dbReference type="InterPro" id="IPR026870">
    <property type="entry name" value="Zinc_ribbon_dom"/>
</dbReference>
<keyword evidence="1" id="KW-0472">Membrane</keyword>
<evidence type="ECO:0000259" key="2">
    <source>
        <dbReference type="Pfam" id="PF13240"/>
    </source>
</evidence>
<evidence type="ECO:0000313" key="3">
    <source>
        <dbReference type="EMBL" id="QGY41939.1"/>
    </source>
</evidence>
<protein>
    <submittedName>
        <fullName evidence="3">Zinc-ribbon domain-containing protein</fullName>
    </submittedName>
</protein>
<feature type="domain" description="Zinc-ribbon" evidence="2">
    <location>
        <begin position="3"/>
        <end position="24"/>
    </location>
</feature>
<gene>
    <name evidence="3" type="ORF">GM415_00835</name>
</gene>
<evidence type="ECO:0000313" key="4">
    <source>
        <dbReference type="Proteomes" id="UP000428328"/>
    </source>
</evidence>
<keyword evidence="1" id="KW-1133">Transmembrane helix</keyword>
<dbReference type="Pfam" id="PF13240">
    <property type="entry name" value="Zn_Ribbon_1"/>
    <property type="match status" value="1"/>
</dbReference>
<sequence length="102" mass="11702">MICTGCGQQNQDGERFCQKCGKKLQSSRRMAASDDNSSAPLPRFTHHGLPEDRWLTFRRLVEAWGYLGVLAVVAAVCFFQKTWWPLYPAVVVLGLLLWFRRI</sequence>
<keyword evidence="1" id="KW-0812">Transmembrane</keyword>
<evidence type="ECO:0000256" key="1">
    <source>
        <dbReference type="SAM" id="Phobius"/>
    </source>
</evidence>
<dbReference type="EMBL" id="CP046400">
    <property type="protein sequence ID" value="QGY41939.1"/>
    <property type="molecule type" value="Genomic_DNA"/>
</dbReference>
<proteinExistence type="predicted"/>
<accession>A0A6I6JL67</accession>
<feature type="transmembrane region" description="Helical" evidence="1">
    <location>
        <begin position="60"/>
        <end position="76"/>
    </location>
</feature>
<dbReference type="Proteomes" id="UP000428328">
    <property type="component" value="Chromosome"/>
</dbReference>
<organism evidence="3 4">
    <name type="scientific">Pseudodesulfovibrio cashew</name>
    <dbReference type="NCBI Taxonomy" id="2678688"/>
    <lineage>
        <taxon>Bacteria</taxon>
        <taxon>Pseudomonadati</taxon>
        <taxon>Thermodesulfobacteriota</taxon>
        <taxon>Desulfovibrionia</taxon>
        <taxon>Desulfovibrionales</taxon>
        <taxon>Desulfovibrionaceae</taxon>
    </lineage>
</organism>
<reference evidence="3 4" key="1">
    <citation type="submission" date="2019-11" db="EMBL/GenBank/DDBJ databases">
        <authorList>
            <person name="Zheng R.K."/>
            <person name="Sun C.M."/>
        </authorList>
    </citation>
    <scope>NUCLEOTIDE SEQUENCE [LARGE SCALE GENOMIC DNA]</scope>
    <source>
        <strain evidence="3 4">SRB007</strain>
    </source>
</reference>
<name>A0A6I6JL67_9BACT</name>
<dbReference type="AlphaFoldDB" id="A0A6I6JL67"/>
<feature type="transmembrane region" description="Helical" evidence="1">
    <location>
        <begin position="82"/>
        <end position="99"/>
    </location>
</feature>
<dbReference type="KEGG" id="psel:GM415_00835"/>
<keyword evidence="4" id="KW-1185">Reference proteome</keyword>